<dbReference type="InterPro" id="IPR001537">
    <property type="entry name" value="SpoU_MeTrfase"/>
</dbReference>
<dbReference type="GO" id="GO:0032259">
    <property type="term" value="P:methylation"/>
    <property type="evidence" value="ECO:0007669"/>
    <property type="project" value="UniProtKB-KW"/>
</dbReference>
<dbReference type="SUPFAM" id="SSF75217">
    <property type="entry name" value="alpha/beta knot"/>
    <property type="match status" value="1"/>
</dbReference>
<dbReference type="GO" id="GO:0006396">
    <property type="term" value="P:RNA processing"/>
    <property type="evidence" value="ECO:0007669"/>
    <property type="project" value="InterPro"/>
</dbReference>
<dbReference type="Gene3D" id="3.30.1330.30">
    <property type="match status" value="1"/>
</dbReference>
<dbReference type="InterPro" id="IPR029028">
    <property type="entry name" value="Alpha/beta_knot_MTases"/>
</dbReference>
<dbReference type="InterPro" id="IPR029026">
    <property type="entry name" value="tRNA_m1G_MTases_N"/>
</dbReference>
<dbReference type="CDD" id="cd18103">
    <property type="entry name" value="SpoU-like_RlmB"/>
    <property type="match status" value="1"/>
</dbReference>
<reference evidence="4 5" key="1">
    <citation type="journal article" date="2018" name="Microbiome">
        <title>Fine metagenomic profile of the Mediterranean stratified and mixed water columns revealed by assembly and recruitment.</title>
        <authorList>
            <person name="Haro-Moreno J.M."/>
            <person name="Lopez-Perez M."/>
            <person name="De La Torre J.R."/>
            <person name="Picazo A."/>
            <person name="Camacho A."/>
            <person name="Rodriguez-Valera F."/>
        </authorList>
    </citation>
    <scope>NUCLEOTIDE SEQUENCE [LARGE SCALE GENOMIC DNA]</scope>
    <source>
        <strain evidence="4">MED-G57</strain>
    </source>
</reference>
<dbReference type="SUPFAM" id="SSF55315">
    <property type="entry name" value="L30e-like"/>
    <property type="match status" value="1"/>
</dbReference>
<dbReference type="EMBL" id="QOQD01000006">
    <property type="protein sequence ID" value="RCL73534.1"/>
    <property type="molecule type" value="Genomic_DNA"/>
</dbReference>
<accession>A0A368DPF9</accession>
<dbReference type="Proteomes" id="UP000253570">
    <property type="component" value="Unassembled WGS sequence"/>
</dbReference>
<dbReference type="Pfam" id="PF00588">
    <property type="entry name" value="SpoU_methylase"/>
    <property type="match status" value="1"/>
</dbReference>
<keyword evidence="2 4" id="KW-0808">Transferase</keyword>
<evidence type="ECO:0000256" key="1">
    <source>
        <dbReference type="ARBA" id="ARBA00022603"/>
    </source>
</evidence>
<protein>
    <submittedName>
        <fullName evidence="4">23S rRNA (Guanosine(2251)-2'-O)-methyltransferase RlmB</fullName>
    </submittedName>
</protein>
<dbReference type="InterPro" id="IPR029064">
    <property type="entry name" value="Ribosomal_eL30-like_sf"/>
</dbReference>
<dbReference type="GO" id="GO:0003723">
    <property type="term" value="F:RNA binding"/>
    <property type="evidence" value="ECO:0007669"/>
    <property type="project" value="InterPro"/>
</dbReference>
<gene>
    <name evidence="4" type="ORF">DBW71_03390</name>
</gene>
<name>A0A368DPF9_9PROT</name>
<dbReference type="Gene3D" id="3.40.1280.10">
    <property type="match status" value="1"/>
</dbReference>
<evidence type="ECO:0000313" key="5">
    <source>
        <dbReference type="Proteomes" id="UP000253570"/>
    </source>
</evidence>
<dbReference type="InterPro" id="IPR004441">
    <property type="entry name" value="rRNA_MeTrfase_TrmH"/>
</dbReference>
<dbReference type="Pfam" id="PF08032">
    <property type="entry name" value="SpoU_sub_bind"/>
    <property type="match status" value="1"/>
</dbReference>
<sequence>MTNFIKLYGFHATIHALANSERSIKKIFLTENARQKIILLEDINLEKFNYEIITTKELSRELPQGAVHQGIMLLCGPKKLITFDSNMLDNIENIIMLDNISDPRNIGAIIRTAVAFGFSTIITTHRFEQLDEGLIAKSSSGGLEYVNIVSAKNLSNMLETLKKNNFWLIGFDSDAASSIDDMNFGKNDKFVLIFGDEGRGIRNLTKSKCHEIYKLNTIGKIKSLNVSVAIGVTLNKITENY</sequence>
<keyword evidence="1 4" id="KW-0489">Methyltransferase</keyword>
<dbReference type="GO" id="GO:0005829">
    <property type="term" value="C:cytosol"/>
    <property type="evidence" value="ECO:0007669"/>
    <property type="project" value="TreeGrafter"/>
</dbReference>
<dbReference type="GO" id="GO:0008173">
    <property type="term" value="F:RNA methyltransferase activity"/>
    <property type="evidence" value="ECO:0007669"/>
    <property type="project" value="InterPro"/>
</dbReference>
<dbReference type="PANTHER" id="PTHR46429">
    <property type="entry name" value="23S RRNA (GUANOSINE-2'-O-)-METHYLTRANSFERASE RLMB"/>
    <property type="match status" value="1"/>
</dbReference>
<dbReference type="AlphaFoldDB" id="A0A368DPF9"/>
<dbReference type="NCBIfam" id="TIGR00186">
    <property type="entry name" value="rRNA_methyl_3"/>
    <property type="match status" value="1"/>
</dbReference>
<dbReference type="PANTHER" id="PTHR46429:SF1">
    <property type="entry name" value="23S RRNA (GUANOSINE-2'-O-)-METHYLTRANSFERASE RLMB"/>
    <property type="match status" value="1"/>
</dbReference>
<dbReference type="InterPro" id="IPR013123">
    <property type="entry name" value="SpoU_subst-bd"/>
</dbReference>
<feature type="domain" description="RNA 2-O ribose methyltransferase substrate binding" evidence="3">
    <location>
        <begin position="6"/>
        <end position="81"/>
    </location>
</feature>
<evidence type="ECO:0000313" key="4">
    <source>
        <dbReference type="EMBL" id="RCL73534.1"/>
    </source>
</evidence>
<dbReference type="SMART" id="SM00967">
    <property type="entry name" value="SpoU_sub_bind"/>
    <property type="match status" value="1"/>
</dbReference>
<evidence type="ECO:0000259" key="3">
    <source>
        <dbReference type="SMART" id="SM00967"/>
    </source>
</evidence>
<comment type="caution">
    <text evidence="4">The sequence shown here is derived from an EMBL/GenBank/DDBJ whole genome shotgun (WGS) entry which is preliminary data.</text>
</comment>
<evidence type="ECO:0000256" key="2">
    <source>
        <dbReference type="ARBA" id="ARBA00022679"/>
    </source>
</evidence>
<proteinExistence type="predicted"/>
<organism evidence="4 5">
    <name type="scientific">PS1 clade bacterium</name>
    <dbReference type="NCBI Taxonomy" id="2175152"/>
    <lineage>
        <taxon>Bacteria</taxon>
        <taxon>Pseudomonadati</taxon>
        <taxon>Pseudomonadota</taxon>
        <taxon>Alphaproteobacteria</taxon>
        <taxon>PS1 clade</taxon>
    </lineage>
</organism>